<protein>
    <recommendedName>
        <fullName evidence="4">DUF2237 domain-containing protein</fullName>
    </recommendedName>
</protein>
<feature type="region of interest" description="Disordered" evidence="1">
    <location>
        <begin position="195"/>
        <end position="232"/>
    </location>
</feature>
<dbReference type="STRING" id="6832.A0A553NDE9"/>
<dbReference type="Proteomes" id="UP000318571">
    <property type="component" value="Chromosome 10"/>
</dbReference>
<feature type="compositionally biased region" description="Pro residues" evidence="1">
    <location>
        <begin position="200"/>
        <end position="212"/>
    </location>
</feature>
<gene>
    <name evidence="2" type="ORF">TCAL_00877</name>
</gene>
<keyword evidence="3" id="KW-1185">Reference proteome</keyword>
<evidence type="ECO:0008006" key="4">
    <source>
        <dbReference type="Google" id="ProtNLM"/>
    </source>
</evidence>
<name>A0A553NDE9_TIGCA</name>
<accession>A0A553NDE9</accession>
<organism evidence="2 3">
    <name type="scientific">Tigriopus californicus</name>
    <name type="common">Marine copepod</name>
    <dbReference type="NCBI Taxonomy" id="6832"/>
    <lineage>
        <taxon>Eukaryota</taxon>
        <taxon>Metazoa</taxon>
        <taxon>Ecdysozoa</taxon>
        <taxon>Arthropoda</taxon>
        <taxon>Crustacea</taxon>
        <taxon>Multicrustacea</taxon>
        <taxon>Hexanauplia</taxon>
        <taxon>Copepoda</taxon>
        <taxon>Harpacticoida</taxon>
        <taxon>Harpacticidae</taxon>
        <taxon>Tigriopus</taxon>
    </lineage>
</organism>
<reference evidence="2 3" key="1">
    <citation type="journal article" date="2018" name="Nat. Ecol. Evol.">
        <title>Genomic signatures of mitonuclear coevolution across populations of Tigriopus californicus.</title>
        <authorList>
            <person name="Barreto F.S."/>
            <person name="Watson E.T."/>
            <person name="Lima T.G."/>
            <person name="Willett C.S."/>
            <person name="Edmands S."/>
            <person name="Li W."/>
            <person name="Burton R.S."/>
        </authorList>
    </citation>
    <scope>NUCLEOTIDE SEQUENCE [LARGE SCALE GENOMIC DNA]</scope>
    <source>
        <strain evidence="2 3">San Diego</strain>
    </source>
</reference>
<dbReference type="PANTHER" id="PTHR37466">
    <property type="entry name" value="SLR1628 PROTEIN"/>
    <property type="match status" value="1"/>
</dbReference>
<dbReference type="PANTHER" id="PTHR37466:SF1">
    <property type="entry name" value="SLR1628 PROTEIN"/>
    <property type="match status" value="1"/>
</dbReference>
<dbReference type="OrthoDB" id="1517790at2759"/>
<sequence length="232" mass="25433">MYTMYSISPSLIELVSLSLGVHWIDRLALFTCTLFGTLANGALNSRRLWMLIALFTVPPWPSVSAQSESSPIPRSVMAEAGQTNVWGQALAPCSFNPKTGWYRDGFCRTDSRDHGVHTVCAAMTQEFLDFTRTQGNDLSTAHPPHFPGLKPGDRWCLCSSRWDEARRAGVPPQVVLEATNQVTLARGVAMEHLQNHEAPPHPPNPGRPPPNTALPGQVTEPSSDQCPVVPKQ</sequence>
<dbReference type="Gene3D" id="3.30.56.110">
    <property type="entry name" value="Protein of unknown function DUF2237"/>
    <property type="match status" value="1"/>
</dbReference>
<proteinExistence type="predicted"/>
<evidence type="ECO:0000313" key="2">
    <source>
        <dbReference type="EMBL" id="TRY63457.1"/>
    </source>
</evidence>
<dbReference type="AlphaFoldDB" id="A0A553NDE9"/>
<dbReference type="Pfam" id="PF09996">
    <property type="entry name" value="DUF2237"/>
    <property type="match status" value="1"/>
</dbReference>
<comment type="caution">
    <text evidence="2">The sequence shown here is derived from an EMBL/GenBank/DDBJ whole genome shotgun (WGS) entry which is preliminary data.</text>
</comment>
<evidence type="ECO:0000313" key="3">
    <source>
        <dbReference type="Proteomes" id="UP000318571"/>
    </source>
</evidence>
<dbReference type="EMBL" id="VCGU01000458">
    <property type="protein sequence ID" value="TRY63457.1"/>
    <property type="molecule type" value="Genomic_DNA"/>
</dbReference>
<evidence type="ECO:0000256" key="1">
    <source>
        <dbReference type="SAM" id="MobiDB-lite"/>
    </source>
</evidence>
<dbReference type="InterPro" id="IPR018714">
    <property type="entry name" value="DUF2237"/>
</dbReference>